<keyword evidence="9 14" id="KW-0560">Oxidoreductase</keyword>
<organism evidence="15 16">
    <name type="scientific">Sitophilus oryzae</name>
    <name type="common">Rice weevil</name>
    <name type="synonym">Curculio oryzae</name>
    <dbReference type="NCBI Taxonomy" id="7048"/>
    <lineage>
        <taxon>Eukaryota</taxon>
        <taxon>Metazoa</taxon>
        <taxon>Ecdysozoa</taxon>
        <taxon>Arthropoda</taxon>
        <taxon>Hexapoda</taxon>
        <taxon>Insecta</taxon>
        <taxon>Pterygota</taxon>
        <taxon>Neoptera</taxon>
        <taxon>Endopterygota</taxon>
        <taxon>Coleoptera</taxon>
        <taxon>Polyphaga</taxon>
        <taxon>Cucujiformia</taxon>
        <taxon>Curculionidae</taxon>
        <taxon>Dryophthorinae</taxon>
        <taxon>Sitophilus</taxon>
    </lineage>
</organism>
<evidence type="ECO:0000256" key="6">
    <source>
        <dbReference type="ARBA" id="ARBA00022723"/>
    </source>
</evidence>
<accession>A0A6J2YWD0</accession>
<keyword evidence="8" id="KW-0492">Microsome</keyword>
<feature type="binding site" description="axial binding residue" evidence="13">
    <location>
        <position position="448"/>
    </location>
    <ligand>
        <name>heme</name>
        <dbReference type="ChEBI" id="CHEBI:30413"/>
    </ligand>
    <ligandPart>
        <name>Fe</name>
        <dbReference type="ChEBI" id="CHEBI:18248"/>
    </ligandPart>
</feature>
<evidence type="ECO:0000313" key="15">
    <source>
        <dbReference type="Proteomes" id="UP000504635"/>
    </source>
</evidence>
<evidence type="ECO:0000256" key="10">
    <source>
        <dbReference type="ARBA" id="ARBA00023004"/>
    </source>
</evidence>
<evidence type="ECO:0000256" key="2">
    <source>
        <dbReference type="ARBA" id="ARBA00004174"/>
    </source>
</evidence>
<dbReference type="FunFam" id="1.10.630.10:FF:000042">
    <property type="entry name" value="Cytochrome P450"/>
    <property type="match status" value="1"/>
</dbReference>
<evidence type="ECO:0000256" key="12">
    <source>
        <dbReference type="ARBA" id="ARBA00023136"/>
    </source>
</evidence>
<evidence type="ECO:0000256" key="7">
    <source>
        <dbReference type="ARBA" id="ARBA00022824"/>
    </source>
</evidence>
<dbReference type="InterPro" id="IPR036396">
    <property type="entry name" value="Cyt_P450_sf"/>
</dbReference>
<dbReference type="AlphaFoldDB" id="A0A6J2YWD0"/>
<gene>
    <name evidence="16" type="primary">LOC115891961</name>
</gene>
<dbReference type="GO" id="GO:0016705">
    <property type="term" value="F:oxidoreductase activity, acting on paired donors, with incorporation or reduction of molecular oxygen"/>
    <property type="evidence" value="ECO:0007669"/>
    <property type="project" value="InterPro"/>
</dbReference>
<reference evidence="16" key="1">
    <citation type="submission" date="2025-08" db="UniProtKB">
        <authorList>
            <consortium name="RefSeq"/>
        </authorList>
    </citation>
    <scope>IDENTIFICATION</scope>
    <source>
        <tissue evidence="16">Gonads</tissue>
    </source>
</reference>
<keyword evidence="10 13" id="KW-0408">Iron</keyword>
<evidence type="ECO:0000256" key="9">
    <source>
        <dbReference type="ARBA" id="ARBA00023002"/>
    </source>
</evidence>
<evidence type="ECO:0000256" key="1">
    <source>
        <dbReference type="ARBA" id="ARBA00001971"/>
    </source>
</evidence>
<comment type="subcellular location">
    <subcellularLocation>
        <location evidence="3">Endoplasmic reticulum membrane</location>
        <topology evidence="3">Peripheral membrane protein</topology>
    </subcellularLocation>
    <subcellularLocation>
        <location evidence="2">Microsome membrane</location>
        <topology evidence="2">Peripheral membrane protein</topology>
    </subcellularLocation>
</comment>
<proteinExistence type="inferred from homology"/>
<evidence type="ECO:0000256" key="4">
    <source>
        <dbReference type="ARBA" id="ARBA00010617"/>
    </source>
</evidence>
<dbReference type="InterPro" id="IPR002401">
    <property type="entry name" value="Cyt_P450_E_grp-I"/>
</dbReference>
<dbReference type="PANTHER" id="PTHR24292:SF100">
    <property type="entry name" value="CYTOCHROME P450 6A16, ISOFORM B-RELATED"/>
    <property type="match status" value="1"/>
</dbReference>
<comment type="similarity">
    <text evidence="4 14">Belongs to the cytochrome P450 family.</text>
</comment>
<keyword evidence="6 13" id="KW-0479">Metal-binding</keyword>
<evidence type="ECO:0000256" key="14">
    <source>
        <dbReference type="RuleBase" id="RU000461"/>
    </source>
</evidence>
<keyword evidence="11 14" id="KW-0503">Monooxygenase</keyword>
<evidence type="ECO:0000256" key="13">
    <source>
        <dbReference type="PIRSR" id="PIRSR602401-1"/>
    </source>
</evidence>
<dbReference type="CDD" id="cd11056">
    <property type="entry name" value="CYP6-like"/>
    <property type="match status" value="1"/>
</dbReference>
<dbReference type="InParanoid" id="A0A6J2YWD0"/>
<evidence type="ECO:0000313" key="16">
    <source>
        <dbReference type="RefSeq" id="XP_030768433.1"/>
    </source>
</evidence>
<dbReference type="OrthoDB" id="2789670at2759"/>
<name>A0A6J2YWD0_SITOR</name>
<dbReference type="GO" id="GO:0005789">
    <property type="term" value="C:endoplasmic reticulum membrane"/>
    <property type="evidence" value="ECO:0007669"/>
    <property type="project" value="UniProtKB-SubCell"/>
</dbReference>
<dbReference type="PRINTS" id="PR00385">
    <property type="entry name" value="P450"/>
</dbReference>
<sequence>MLCFVVFSVLSAVLLGYAYSKWRYSYWKRKGVPQLDPSLPFGDTNPDKSLAETYYDFYQQFRMKDEKFGGVYTMLNPVFVPVDPDLVKQIILRDFDHFTAHFPKFNNPTIFMRSLFHLQGDEWKFTRKKLTPTFTSGKMKMMYEILRDKTTYLTEMIGDITKSGEPFKVKDTLERFTTDVIGTCGFGLECNSMKDPESEFLKNGRSIFQGPDKKPGVVQLILRATQFGRTKLKHIQIENFFKKVVSETIHYRETNKIIRPDFMHLMIQLKNQGHVSEDDQIFTTKNPNKADAMTEEEVTAQCLLFFIAGFETSATTMTYALLELAQHEDIQEKVRKEVKEVLEKHNGVMTYEAMLDLKYTENVIQETLRKYPPVAVVPRVCTKDYKIHGTDIIIKKGTPTFISAWGLHKDPEYFPNPEKFDPERFNPENKHKIRDFSYIPFGEGPRMCLGLRFGMMQSKMGLATLIRNYRVTLNKKTFFPLKLKRFTFITTLDGDLWLNAEKI</sequence>
<evidence type="ECO:0000256" key="8">
    <source>
        <dbReference type="ARBA" id="ARBA00022848"/>
    </source>
</evidence>
<dbReference type="RefSeq" id="XP_030768433.1">
    <property type="nucleotide sequence ID" value="XM_030912573.1"/>
</dbReference>
<dbReference type="InterPro" id="IPR017972">
    <property type="entry name" value="Cyt_P450_CS"/>
</dbReference>
<dbReference type="KEGG" id="soy:115891961"/>
<dbReference type="GO" id="GO:0005506">
    <property type="term" value="F:iron ion binding"/>
    <property type="evidence" value="ECO:0007669"/>
    <property type="project" value="InterPro"/>
</dbReference>
<evidence type="ECO:0000256" key="11">
    <source>
        <dbReference type="ARBA" id="ARBA00023033"/>
    </source>
</evidence>
<dbReference type="PROSITE" id="PS00086">
    <property type="entry name" value="CYTOCHROME_P450"/>
    <property type="match status" value="1"/>
</dbReference>
<keyword evidence="7" id="KW-0256">Endoplasmic reticulum</keyword>
<dbReference type="FunCoup" id="A0A6J2YWD0">
    <property type="interactions" value="311"/>
</dbReference>
<dbReference type="InterPro" id="IPR050476">
    <property type="entry name" value="Insect_CytP450_Detox"/>
</dbReference>
<dbReference type="PRINTS" id="PR00463">
    <property type="entry name" value="EP450I"/>
</dbReference>
<dbReference type="SUPFAM" id="SSF48264">
    <property type="entry name" value="Cytochrome P450"/>
    <property type="match status" value="1"/>
</dbReference>
<evidence type="ECO:0000256" key="3">
    <source>
        <dbReference type="ARBA" id="ARBA00004406"/>
    </source>
</evidence>
<dbReference type="GO" id="GO:0004497">
    <property type="term" value="F:monooxygenase activity"/>
    <property type="evidence" value="ECO:0007669"/>
    <property type="project" value="UniProtKB-KW"/>
</dbReference>
<dbReference type="GO" id="GO:0020037">
    <property type="term" value="F:heme binding"/>
    <property type="evidence" value="ECO:0007669"/>
    <property type="project" value="InterPro"/>
</dbReference>
<dbReference type="Proteomes" id="UP000504635">
    <property type="component" value="Unplaced"/>
</dbReference>
<dbReference type="GeneID" id="115891961"/>
<comment type="cofactor">
    <cofactor evidence="1 13">
        <name>heme</name>
        <dbReference type="ChEBI" id="CHEBI:30413"/>
    </cofactor>
</comment>
<dbReference type="Pfam" id="PF00067">
    <property type="entry name" value="p450"/>
    <property type="match status" value="1"/>
</dbReference>
<dbReference type="InterPro" id="IPR001128">
    <property type="entry name" value="Cyt_P450"/>
</dbReference>
<keyword evidence="5 13" id="KW-0349">Heme</keyword>
<protein>
    <submittedName>
        <fullName evidence="16">Cytochrome P450 6k1-like</fullName>
    </submittedName>
</protein>
<evidence type="ECO:0000256" key="5">
    <source>
        <dbReference type="ARBA" id="ARBA00022617"/>
    </source>
</evidence>
<dbReference type="PANTHER" id="PTHR24292">
    <property type="entry name" value="CYTOCHROME P450"/>
    <property type="match status" value="1"/>
</dbReference>
<keyword evidence="15" id="KW-1185">Reference proteome</keyword>
<dbReference type="Gene3D" id="1.10.630.10">
    <property type="entry name" value="Cytochrome P450"/>
    <property type="match status" value="1"/>
</dbReference>
<keyword evidence="12" id="KW-0472">Membrane</keyword>